<dbReference type="Proteomes" id="UP000231407">
    <property type="component" value="Unassembled WGS sequence"/>
</dbReference>
<proteinExistence type="predicted"/>
<name>A0A2M7ARK8_9BACT</name>
<gene>
    <name evidence="1" type="ORF">COS78_03375</name>
</gene>
<organism evidence="1 2">
    <name type="scientific">Candidatus Shapirobacteria bacterium CG06_land_8_20_14_3_00_40_12</name>
    <dbReference type="NCBI Taxonomy" id="1974881"/>
    <lineage>
        <taxon>Bacteria</taxon>
        <taxon>Candidatus Shapironibacteriota</taxon>
    </lineage>
</organism>
<evidence type="ECO:0000313" key="2">
    <source>
        <dbReference type="Proteomes" id="UP000231407"/>
    </source>
</evidence>
<evidence type="ECO:0000313" key="1">
    <source>
        <dbReference type="EMBL" id="PIU73241.1"/>
    </source>
</evidence>
<sequence>MVGLIYIGANIQKPFWNEVRYQEEVNEVQRNGDYVPYRLRKIIFNQYLAITKTETERTLDWLWLDKFWGILTISILIALHKRRWVEMILMVIGVALMNIENNPNTSYYFWFLIPSICAIFF</sequence>
<reference evidence="2" key="1">
    <citation type="submission" date="2017-09" db="EMBL/GenBank/DDBJ databases">
        <title>Depth-based differentiation of microbial function through sediment-hosted aquifers and enrichment of novel symbionts in the deep terrestrial subsurface.</title>
        <authorList>
            <person name="Probst A.J."/>
            <person name="Ladd B."/>
            <person name="Jarett J.K."/>
            <person name="Geller-Mcgrath D.E."/>
            <person name="Sieber C.M.K."/>
            <person name="Emerson J.B."/>
            <person name="Anantharaman K."/>
            <person name="Thomas B.C."/>
            <person name="Malmstrom R."/>
            <person name="Stieglmeier M."/>
            <person name="Klingl A."/>
            <person name="Woyke T."/>
            <person name="Ryan C.M."/>
            <person name="Banfield J.F."/>
        </authorList>
    </citation>
    <scope>NUCLEOTIDE SEQUENCE [LARGE SCALE GENOMIC DNA]</scope>
</reference>
<dbReference type="AlphaFoldDB" id="A0A2M7ARK8"/>
<accession>A0A2M7ARK8</accession>
<comment type="caution">
    <text evidence="1">The sequence shown here is derived from an EMBL/GenBank/DDBJ whole genome shotgun (WGS) entry which is preliminary data.</text>
</comment>
<dbReference type="EMBL" id="PEWA01000046">
    <property type="protein sequence ID" value="PIU73241.1"/>
    <property type="molecule type" value="Genomic_DNA"/>
</dbReference>
<protein>
    <submittedName>
        <fullName evidence="1">Uncharacterized protein</fullName>
    </submittedName>
</protein>